<protein>
    <submittedName>
        <fullName evidence="2">Ketoacyl_synth_N domain-containing protein</fullName>
    </submittedName>
</protein>
<organism evidence="1 2">
    <name type="scientific">Macrostomum lignano</name>
    <dbReference type="NCBI Taxonomy" id="282301"/>
    <lineage>
        <taxon>Eukaryota</taxon>
        <taxon>Metazoa</taxon>
        <taxon>Spiralia</taxon>
        <taxon>Lophotrochozoa</taxon>
        <taxon>Platyhelminthes</taxon>
        <taxon>Rhabditophora</taxon>
        <taxon>Macrostomorpha</taxon>
        <taxon>Macrostomida</taxon>
        <taxon>Macrostomidae</taxon>
        <taxon>Macrostomum</taxon>
    </lineage>
</organism>
<proteinExistence type="predicted"/>
<evidence type="ECO:0000313" key="2">
    <source>
        <dbReference type="WBParaSite" id="maker-uti_cns_0007080-snap-gene-0.3-mRNA-1"/>
    </source>
</evidence>
<dbReference type="AlphaFoldDB" id="A0A1I8HNX6"/>
<evidence type="ECO:0000313" key="1">
    <source>
        <dbReference type="Proteomes" id="UP000095280"/>
    </source>
</evidence>
<dbReference type="WBParaSite" id="maker-uti_cns_0007080-snap-gene-0.3-mRNA-1">
    <property type="protein sequence ID" value="maker-uti_cns_0007080-snap-gene-0.3-mRNA-1"/>
    <property type="gene ID" value="maker-uti_cns_0007080-snap-gene-0.3"/>
</dbReference>
<keyword evidence="1" id="KW-1185">Reference proteome</keyword>
<dbReference type="Proteomes" id="UP000095280">
    <property type="component" value="Unplaced"/>
</dbReference>
<name>A0A1I8HNX6_9PLAT</name>
<accession>A0A1I8HNX6</accession>
<reference evidence="2" key="1">
    <citation type="submission" date="2016-11" db="UniProtKB">
        <authorList>
            <consortium name="WormBaseParasite"/>
        </authorList>
    </citation>
    <scope>IDENTIFICATION</scope>
</reference>
<sequence length="63" mass="6835">MAVPGCGPLAEWTALSEGATAVCRPTLDSSAIGPSVDCRRPSVRTLVQRSPLCRTTPRWRWPI</sequence>